<feature type="compositionally biased region" description="Low complexity" evidence="1">
    <location>
        <begin position="212"/>
        <end position="222"/>
    </location>
</feature>
<comment type="caution">
    <text evidence="4">The sequence shown here is derived from an EMBL/GenBank/DDBJ whole genome shotgun (WGS) entry which is preliminary data.</text>
</comment>
<dbReference type="Pfam" id="PF11886">
    <property type="entry name" value="TOC159_MAD"/>
    <property type="match status" value="1"/>
</dbReference>
<dbReference type="InterPro" id="IPR008949">
    <property type="entry name" value="Isoprenoid_synthase_dom_sf"/>
</dbReference>
<protein>
    <submittedName>
        <fullName evidence="4">Clathrin interactor EPSIN 1</fullName>
    </submittedName>
</protein>
<feature type="domain" description="Translocase of chloroplast 159/132 membrane anchor" evidence="3">
    <location>
        <begin position="124"/>
        <end position="155"/>
    </location>
</feature>
<sequence>MAWVPTSAAASDFPKRSSSLEGPIGFSAHLMNSNSSLRHSKRWDTNPLDPLPECMKVVFEARLEYYNEIELLAAEEGKSCLVEYVKRAVGFCWLQYYSSDHLEYVDIFEVQHGETTCNIDGRIQLSGQINVRTSSSDQLQIALVAILSILKAVYKNFWCGAEYLSCSKNQKSKPSKVSNSSTNVKDYDNYNSVHSQTSSVPNNIEDDFDPRGTSTTKASAGSSNQVDLFGQDLIGGLIDALTSIPPENPATNNVSEVNLFADATFVTAAPHENKEATSQPLVRIYQL</sequence>
<organism evidence="4 5">
    <name type="scientific">Senna tora</name>
    <dbReference type="NCBI Taxonomy" id="362788"/>
    <lineage>
        <taxon>Eukaryota</taxon>
        <taxon>Viridiplantae</taxon>
        <taxon>Streptophyta</taxon>
        <taxon>Embryophyta</taxon>
        <taxon>Tracheophyta</taxon>
        <taxon>Spermatophyta</taxon>
        <taxon>Magnoliopsida</taxon>
        <taxon>eudicotyledons</taxon>
        <taxon>Gunneridae</taxon>
        <taxon>Pentapetalae</taxon>
        <taxon>rosids</taxon>
        <taxon>fabids</taxon>
        <taxon>Fabales</taxon>
        <taxon>Fabaceae</taxon>
        <taxon>Caesalpinioideae</taxon>
        <taxon>Cassia clade</taxon>
        <taxon>Senna</taxon>
    </lineage>
</organism>
<name>A0A834TIE1_9FABA</name>
<evidence type="ECO:0000313" key="4">
    <source>
        <dbReference type="EMBL" id="KAF7821807.1"/>
    </source>
</evidence>
<dbReference type="Gene3D" id="1.10.600.10">
    <property type="entry name" value="Farnesyl Diphosphate Synthase"/>
    <property type="match status" value="1"/>
</dbReference>
<dbReference type="GO" id="GO:0010333">
    <property type="term" value="F:terpene synthase activity"/>
    <property type="evidence" value="ECO:0007669"/>
    <property type="project" value="InterPro"/>
</dbReference>
<feature type="compositionally biased region" description="Polar residues" evidence="1">
    <location>
        <begin position="175"/>
        <end position="202"/>
    </location>
</feature>
<feature type="domain" description="Terpene synthase metal-binding" evidence="2">
    <location>
        <begin position="41"/>
        <end position="89"/>
    </location>
</feature>
<gene>
    <name evidence="4" type="ORF">G2W53_027262</name>
</gene>
<dbReference type="InterPro" id="IPR005630">
    <property type="entry name" value="Terpene_synthase_metal-bd"/>
</dbReference>
<proteinExistence type="predicted"/>
<feature type="region of interest" description="Disordered" evidence="1">
    <location>
        <begin position="169"/>
        <end position="222"/>
    </location>
</feature>
<dbReference type="Pfam" id="PF03936">
    <property type="entry name" value="Terpene_synth_C"/>
    <property type="match status" value="1"/>
</dbReference>
<dbReference type="OrthoDB" id="1725059at2759"/>
<dbReference type="GO" id="GO:0000287">
    <property type="term" value="F:magnesium ion binding"/>
    <property type="evidence" value="ECO:0007669"/>
    <property type="project" value="InterPro"/>
</dbReference>
<dbReference type="Proteomes" id="UP000634136">
    <property type="component" value="Unassembled WGS sequence"/>
</dbReference>
<dbReference type="InterPro" id="IPR024283">
    <property type="entry name" value="TOC159_MAD"/>
</dbReference>
<dbReference type="SUPFAM" id="SSF48576">
    <property type="entry name" value="Terpenoid synthases"/>
    <property type="match status" value="1"/>
</dbReference>
<evidence type="ECO:0000313" key="5">
    <source>
        <dbReference type="Proteomes" id="UP000634136"/>
    </source>
</evidence>
<evidence type="ECO:0000259" key="3">
    <source>
        <dbReference type="Pfam" id="PF11886"/>
    </source>
</evidence>
<dbReference type="AlphaFoldDB" id="A0A834TIE1"/>
<keyword evidence="5" id="KW-1185">Reference proteome</keyword>
<accession>A0A834TIE1</accession>
<evidence type="ECO:0000256" key="1">
    <source>
        <dbReference type="SAM" id="MobiDB-lite"/>
    </source>
</evidence>
<reference evidence="4" key="1">
    <citation type="submission" date="2020-09" db="EMBL/GenBank/DDBJ databases">
        <title>Genome-Enabled Discovery of Anthraquinone Biosynthesis in Senna tora.</title>
        <authorList>
            <person name="Kang S.-H."/>
            <person name="Pandey R.P."/>
            <person name="Lee C.-M."/>
            <person name="Sim J.-S."/>
            <person name="Jeong J.-T."/>
            <person name="Choi B.-S."/>
            <person name="Jung M."/>
            <person name="Ginzburg D."/>
            <person name="Zhao K."/>
            <person name="Won S.Y."/>
            <person name="Oh T.-J."/>
            <person name="Yu Y."/>
            <person name="Kim N.-H."/>
            <person name="Lee O.R."/>
            <person name="Lee T.-H."/>
            <person name="Bashyal P."/>
            <person name="Kim T.-S."/>
            <person name="Lee W.-H."/>
            <person name="Kawkins C."/>
            <person name="Kim C.-K."/>
            <person name="Kim J.S."/>
            <person name="Ahn B.O."/>
            <person name="Rhee S.Y."/>
            <person name="Sohng J.K."/>
        </authorList>
    </citation>
    <scope>NUCLEOTIDE SEQUENCE</scope>
    <source>
        <tissue evidence="4">Leaf</tissue>
    </source>
</reference>
<dbReference type="EMBL" id="JAAIUW010000008">
    <property type="protein sequence ID" value="KAF7821807.1"/>
    <property type="molecule type" value="Genomic_DNA"/>
</dbReference>
<evidence type="ECO:0000259" key="2">
    <source>
        <dbReference type="Pfam" id="PF03936"/>
    </source>
</evidence>